<sequence>MTGKEEITRVKELIDGLYTGQERLSRLEITERMTAAELPADLMVYFDRLPDGDYEEEELVETLNQMIAERGEERAVGHIPEI</sequence>
<accession>A0ABW4SLJ7</accession>
<organism evidence="1 2">
    <name type="scientific">Nonomuraea mangrovi</name>
    <dbReference type="NCBI Taxonomy" id="2316207"/>
    <lineage>
        <taxon>Bacteria</taxon>
        <taxon>Bacillati</taxon>
        <taxon>Actinomycetota</taxon>
        <taxon>Actinomycetes</taxon>
        <taxon>Streptosporangiales</taxon>
        <taxon>Streptosporangiaceae</taxon>
        <taxon>Nonomuraea</taxon>
    </lineage>
</organism>
<dbReference type="Proteomes" id="UP001597368">
    <property type="component" value="Unassembled WGS sequence"/>
</dbReference>
<proteinExistence type="predicted"/>
<protein>
    <submittedName>
        <fullName evidence="1">Uncharacterized protein</fullName>
    </submittedName>
</protein>
<evidence type="ECO:0000313" key="2">
    <source>
        <dbReference type="Proteomes" id="UP001597368"/>
    </source>
</evidence>
<evidence type="ECO:0000313" key="1">
    <source>
        <dbReference type="EMBL" id="MFD1930331.1"/>
    </source>
</evidence>
<reference evidence="2" key="1">
    <citation type="journal article" date="2019" name="Int. J. Syst. Evol. Microbiol.">
        <title>The Global Catalogue of Microorganisms (GCM) 10K type strain sequencing project: providing services to taxonomists for standard genome sequencing and annotation.</title>
        <authorList>
            <consortium name="The Broad Institute Genomics Platform"/>
            <consortium name="The Broad Institute Genome Sequencing Center for Infectious Disease"/>
            <person name="Wu L."/>
            <person name="Ma J."/>
        </authorList>
    </citation>
    <scope>NUCLEOTIDE SEQUENCE [LARGE SCALE GENOMIC DNA]</scope>
    <source>
        <strain evidence="2">ICMP 6774ER</strain>
    </source>
</reference>
<keyword evidence="2" id="KW-1185">Reference proteome</keyword>
<dbReference type="EMBL" id="JBHUFV010000003">
    <property type="protein sequence ID" value="MFD1930331.1"/>
    <property type="molecule type" value="Genomic_DNA"/>
</dbReference>
<comment type="caution">
    <text evidence="1">The sequence shown here is derived from an EMBL/GenBank/DDBJ whole genome shotgun (WGS) entry which is preliminary data.</text>
</comment>
<name>A0ABW4SLJ7_9ACTN</name>
<dbReference type="RefSeq" id="WP_379568624.1">
    <property type="nucleotide sequence ID" value="NZ_JBHUFV010000003.1"/>
</dbReference>
<gene>
    <name evidence="1" type="ORF">ACFSKW_02465</name>
</gene>